<organism evidence="1 2">
    <name type="scientific">Novosphingobium bradum</name>
    <dbReference type="NCBI Taxonomy" id="1737444"/>
    <lineage>
        <taxon>Bacteria</taxon>
        <taxon>Pseudomonadati</taxon>
        <taxon>Pseudomonadota</taxon>
        <taxon>Alphaproteobacteria</taxon>
        <taxon>Sphingomonadales</taxon>
        <taxon>Sphingomonadaceae</taxon>
        <taxon>Novosphingobium</taxon>
    </lineage>
</organism>
<reference evidence="2" key="1">
    <citation type="journal article" date="2019" name="Int. J. Syst. Evol. Microbiol.">
        <title>The Global Catalogue of Microorganisms (GCM) 10K type strain sequencing project: providing services to taxonomists for standard genome sequencing and annotation.</title>
        <authorList>
            <consortium name="The Broad Institute Genomics Platform"/>
            <consortium name="The Broad Institute Genome Sequencing Center for Infectious Disease"/>
            <person name="Wu L."/>
            <person name="Ma J."/>
        </authorList>
    </citation>
    <scope>NUCLEOTIDE SEQUENCE [LARGE SCALE GENOMIC DNA]</scope>
    <source>
        <strain evidence="2">KCTC 42984</strain>
    </source>
</reference>
<keyword evidence="2" id="KW-1185">Reference proteome</keyword>
<evidence type="ECO:0000313" key="1">
    <source>
        <dbReference type="EMBL" id="MFC3175090.1"/>
    </source>
</evidence>
<comment type="caution">
    <text evidence="1">The sequence shown here is derived from an EMBL/GenBank/DDBJ whole genome shotgun (WGS) entry which is preliminary data.</text>
</comment>
<evidence type="ECO:0000313" key="2">
    <source>
        <dbReference type="Proteomes" id="UP001595604"/>
    </source>
</evidence>
<proteinExistence type="predicted"/>
<accession>A0ABV7IU91</accession>
<dbReference type="EMBL" id="JBHRTQ010000010">
    <property type="protein sequence ID" value="MFC3175090.1"/>
    <property type="molecule type" value="Genomic_DNA"/>
</dbReference>
<sequence length="55" mass="6267">MKRTRLGICRRKLRHATFAEARAAASAAALASGLVLRAYRCDKCRHYHLTSRRKP</sequence>
<name>A0ABV7IU91_9SPHN</name>
<dbReference type="RefSeq" id="WP_379510462.1">
    <property type="nucleotide sequence ID" value="NZ_JBHRTQ010000010.1"/>
</dbReference>
<gene>
    <name evidence="1" type="ORF">ACFOD9_12595</name>
</gene>
<dbReference type="Proteomes" id="UP001595604">
    <property type="component" value="Unassembled WGS sequence"/>
</dbReference>
<protein>
    <submittedName>
        <fullName evidence="1">Uncharacterized protein</fullName>
    </submittedName>
</protein>